<dbReference type="EMBL" id="KZ772780">
    <property type="protein sequence ID" value="PTQ31685.1"/>
    <property type="molecule type" value="Genomic_DNA"/>
</dbReference>
<keyword evidence="2" id="KW-1185">Reference proteome</keyword>
<name>A0A2R6WCW3_MARPO</name>
<accession>A0A2R6WCW3</accession>
<reference evidence="2" key="1">
    <citation type="journal article" date="2017" name="Cell">
        <title>Insights into land plant evolution garnered from the Marchantia polymorpha genome.</title>
        <authorList>
            <person name="Bowman J.L."/>
            <person name="Kohchi T."/>
            <person name="Yamato K.T."/>
            <person name="Jenkins J."/>
            <person name="Shu S."/>
            <person name="Ishizaki K."/>
            <person name="Yamaoka S."/>
            <person name="Nishihama R."/>
            <person name="Nakamura Y."/>
            <person name="Berger F."/>
            <person name="Adam C."/>
            <person name="Aki S.S."/>
            <person name="Althoff F."/>
            <person name="Araki T."/>
            <person name="Arteaga-Vazquez M.A."/>
            <person name="Balasubrmanian S."/>
            <person name="Barry K."/>
            <person name="Bauer D."/>
            <person name="Boehm C.R."/>
            <person name="Briginshaw L."/>
            <person name="Caballero-Perez J."/>
            <person name="Catarino B."/>
            <person name="Chen F."/>
            <person name="Chiyoda S."/>
            <person name="Chovatia M."/>
            <person name="Davies K.M."/>
            <person name="Delmans M."/>
            <person name="Demura T."/>
            <person name="Dierschke T."/>
            <person name="Dolan L."/>
            <person name="Dorantes-Acosta A.E."/>
            <person name="Eklund D.M."/>
            <person name="Florent S.N."/>
            <person name="Flores-Sandoval E."/>
            <person name="Fujiyama A."/>
            <person name="Fukuzawa H."/>
            <person name="Galik B."/>
            <person name="Grimanelli D."/>
            <person name="Grimwood J."/>
            <person name="Grossniklaus U."/>
            <person name="Hamada T."/>
            <person name="Haseloff J."/>
            <person name="Hetherington A.J."/>
            <person name="Higo A."/>
            <person name="Hirakawa Y."/>
            <person name="Hundley H.N."/>
            <person name="Ikeda Y."/>
            <person name="Inoue K."/>
            <person name="Inoue S.I."/>
            <person name="Ishida S."/>
            <person name="Jia Q."/>
            <person name="Kakita M."/>
            <person name="Kanazawa T."/>
            <person name="Kawai Y."/>
            <person name="Kawashima T."/>
            <person name="Kennedy M."/>
            <person name="Kinose K."/>
            <person name="Kinoshita T."/>
            <person name="Kohara Y."/>
            <person name="Koide E."/>
            <person name="Komatsu K."/>
            <person name="Kopischke S."/>
            <person name="Kubo M."/>
            <person name="Kyozuka J."/>
            <person name="Lagercrantz U."/>
            <person name="Lin S.S."/>
            <person name="Lindquist E."/>
            <person name="Lipzen A.M."/>
            <person name="Lu C.W."/>
            <person name="De Luna E."/>
            <person name="Martienssen R.A."/>
            <person name="Minamino N."/>
            <person name="Mizutani M."/>
            <person name="Mizutani M."/>
            <person name="Mochizuki N."/>
            <person name="Monte I."/>
            <person name="Mosher R."/>
            <person name="Nagasaki H."/>
            <person name="Nakagami H."/>
            <person name="Naramoto S."/>
            <person name="Nishitani K."/>
            <person name="Ohtani M."/>
            <person name="Okamoto T."/>
            <person name="Okumura M."/>
            <person name="Phillips J."/>
            <person name="Pollak B."/>
            <person name="Reinders A."/>
            <person name="Rovekamp M."/>
            <person name="Sano R."/>
            <person name="Sawa S."/>
            <person name="Schmid M.W."/>
            <person name="Shirakawa M."/>
            <person name="Solano R."/>
            <person name="Spunde A."/>
            <person name="Suetsugu N."/>
            <person name="Sugano S."/>
            <person name="Sugiyama A."/>
            <person name="Sun R."/>
            <person name="Suzuki Y."/>
            <person name="Takenaka M."/>
            <person name="Takezawa D."/>
            <person name="Tomogane H."/>
            <person name="Tsuzuki M."/>
            <person name="Ueda T."/>
            <person name="Umeda M."/>
            <person name="Ward J.M."/>
            <person name="Watanabe Y."/>
            <person name="Yazaki K."/>
            <person name="Yokoyama R."/>
            <person name="Yoshitake Y."/>
            <person name="Yotsui I."/>
            <person name="Zachgo S."/>
            <person name="Schmutz J."/>
        </authorList>
    </citation>
    <scope>NUCLEOTIDE SEQUENCE [LARGE SCALE GENOMIC DNA]</scope>
    <source>
        <strain evidence="2">Tak-1</strain>
    </source>
</reference>
<evidence type="ECO:0000313" key="1">
    <source>
        <dbReference type="EMBL" id="PTQ31685.1"/>
    </source>
</evidence>
<evidence type="ECO:0000313" key="2">
    <source>
        <dbReference type="Proteomes" id="UP000244005"/>
    </source>
</evidence>
<gene>
    <name evidence="1" type="ORF">MARPO_0108s0032</name>
</gene>
<sequence length="63" mass="6748">MLTARSVSLSTNSSSSLVLSKLSTMLMEVDFSSRLALRAFRMTVSSATVGSVVLYMTKLISPS</sequence>
<dbReference type="Proteomes" id="UP000244005">
    <property type="component" value="Unassembled WGS sequence"/>
</dbReference>
<protein>
    <submittedName>
        <fullName evidence="1">Uncharacterized protein</fullName>
    </submittedName>
</protein>
<organism evidence="1 2">
    <name type="scientific">Marchantia polymorpha</name>
    <name type="common">Common liverwort</name>
    <name type="synonym">Marchantia aquatica</name>
    <dbReference type="NCBI Taxonomy" id="3197"/>
    <lineage>
        <taxon>Eukaryota</taxon>
        <taxon>Viridiplantae</taxon>
        <taxon>Streptophyta</taxon>
        <taxon>Embryophyta</taxon>
        <taxon>Marchantiophyta</taxon>
        <taxon>Marchantiopsida</taxon>
        <taxon>Marchantiidae</taxon>
        <taxon>Marchantiales</taxon>
        <taxon>Marchantiaceae</taxon>
        <taxon>Marchantia</taxon>
    </lineage>
</organism>
<proteinExistence type="predicted"/>
<dbReference type="AlphaFoldDB" id="A0A2R6WCW3"/>